<dbReference type="Pfam" id="PF07394">
    <property type="entry name" value="DUF1501"/>
    <property type="match status" value="1"/>
</dbReference>
<dbReference type="InterPro" id="IPR017850">
    <property type="entry name" value="Alkaline_phosphatase_core_sf"/>
</dbReference>
<dbReference type="PROSITE" id="PS51318">
    <property type="entry name" value="TAT"/>
    <property type="match status" value="1"/>
</dbReference>
<dbReference type="RefSeq" id="WP_231742528.1">
    <property type="nucleotide sequence ID" value="NZ_CP036281.1"/>
</dbReference>
<dbReference type="Proteomes" id="UP000317178">
    <property type="component" value="Chromosome"/>
</dbReference>
<sequence>MTAPLQNETPSISGSSLFQSRRQFLARNAMGIGGVALATMLQQENLLANEEIAPFVQQDKFDLTPKQPNLEPRAQSMISLFMHGGPSHMDLTDPKPMLTKFHDTEYKGDVSYSFINRASKKLKGSSFKFAPRGECGTELSELLPNLAEVIDDVCLIRSMHTDINGHEPSIWSMNTGKSQPGRPALGSWLTYGLGSESKNLPAYVVMTDPGGHPVDGVRNWSNGWMPPLFQGTVIRPKEPRIFNLNPPVHLQGEVQRQNMELLQKLNAKHLETHPGESDLEARIASYELAARMQDAASEALDLSQETKTTLEMYGIGEDATDEYGKRCLIARRLVERGVRFVQLFIAGQIWDNHSSIDSSLRSCCGKTDKPAAALIKDLKQRGLLDTTLVHWGGEIGRLPVTENHGDPSKAGRDHNGQGFSTWLAGGGIKGGMTFGETDEFGHKAVTDKVSPNDYHATLLKLFGLNHEKLSFRYNGLQQTLTDKRPCRVVEEIIA</sequence>
<reference evidence="1 2" key="1">
    <citation type="submission" date="2019-02" db="EMBL/GenBank/DDBJ databases">
        <title>Deep-cultivation of Planctomycetes and their phenomic and genomic characterization uncovers novel biology.</title>
        <authorList>
            <person name="Wiegand S."/>
            <person name="Jogler M."/>
            <person name="Boedeker C."/>
            <person name="Pinto D."/>
            <person name="Vollmers J."/>
            <person name="Rivas-Marin E."/>
            <person name="Kohn T."/>
            <person name="Peeters S.H."/>
            <person name="Heuer A."/>
            <person name="Rast P."/>
            <person name="Oberbeckmann S."/>
            <person name="Bunk B."/>
            <person name="Jeske O."/>
            <person name="Meyerdierks A."/>
            <person name="Storesund J.E."/>
            <person name="Kallscheuer N."/>
            <person name="Luecker S."/>
            <person name="Lage O.M."/>
            <person name="Pohl T."/>
            <person name="Merkel B.J."/>
            <person name="Hornburger P."/>
            <person name="Mueller R.-W."/>
            <person name="Bruemmer F."/>
            <person name="Labrenz M."/>
            <person name="Spormann A.M."/>
            <person name="Op den Camp H."/>
            <person name="Overmann J."/>
            <person name="Amann R."/>
            <person name="Jetten M.S.M."/>
            <person name="Mascher T."/>
            <person name="Medema M.H."/>
            <person name="Devos D.P."/>
            <person name="Kaster A.-K."/>
            <person name="Ovreas L."/>
            <person name="Rohde M."/>
            <person name="Galperin M.Y."/>
            <person name="Jogler C."/>
        </authorList>
    </citation>
    <scope>NUCLEOTIDE SEQUENCE [LARGE SCALE GENOMIC DNA]</scope>
    <source>
        <strain evidence="1 2">Pla110</strain>
    </source>
</reference>
<evidence type="ECO:0000313" key="2">
    <source>
        <dbReference type="Proteomes" id="UP000317178"/>
    </source>
</evidence>
<protein>
    <recommendedName>
        <fullName evidence="3">Sulfatase</fullName>
    </recommendedName>
</protein>
<proteinExistence type="predicted"/>
<evidence type="ECO:0000313" key="1">
    <source>
        <dbReference type="EMBL" id="QDU81703.1"/>
    </source>
</evidence>
<dbReference type="EMBL" id="CP036281">
    <property type="protein sequence ID" value="QDU81703.1"/>
    <property type="molecule type" value="Genomic_DNA"/>
</dbReference>
<organism evidence="1 2">
    <name type="scientific">Polystyrenella longa</name>
    <dbReference type="NCBI Taxonomy" id="2528007"/>
    <lineage>
        <taxon>Bacteria</taxon>
        <taxon>Pseudomonadati</taxon>
        <taxon>Planctomycetota</taxon>
        <taxon>Planctomycetia</taxon>
        <taxon>Planctomycetales</taxon>
        <taxon>Planctomycetaceae</taxon>
        <taxon>Polystyrenella</taxon>
    </lineage>
</organism>
<accession>A0A518CR65</accession>
<dbReference type="PANTHER" id="PTHR43737">
    <property type="entry name" value="BLL7424 PROTEIN"/>
    <property type="match status" value="1"/>
</dbReference>
<dbReference type="InterPro" id="IPR006311">
    <property type="entry name" value="TAT_signal"/>
</dbReference>
<keyword evidence="2" id="KW-1185">Reference proteome</keyword>
<dbReference type="AlphaFoldDB" id="A0A518CR65"/>
<dbReference type="SUPFAM" id="SSF53649">
    <property type="entry name" value="Alkaline phosphatase-like"/>
    <property type="match status" value="1"/>
</dbReference>
<dbReference type="PANTHER" id="PTHR43737:SF1">
    <property type="entry name" value="DUF1501 DOMAIN-CONTAINING PROTEIN"/>
    <property type="match status" value="1"/>
</dbReference>
<evidence type="ECO:0008006" key="3">
    <source>
        <dbReference type="Google" id="ProtNLM"/>
    </source>
</evidence>
<dbReference type="InterPro" id="IPR010869">
    <property type="entry name" value="DUF1501"/>
</dbReference>
<gene>
    <name evidence="1" type="ORF">Pla110_34480</name>
</gene>
<dbReference type="KEGG" id="plon:Pla110_34480"/>
<name>A0A518CR65_9PLAN</name>